<evidence type="ECO:0000256" key="4">
    <source>
        <dbReference type="ARBA" id="ARBA00023239"/>
    </source>
</evidence>
<dbReference type="UniPathway" id="UPA00251">
    <property type="reaction ID" value="UER00320"/>
</dbReference>
<organism evidence="11 12">
    <name type="scientific">Thermomonas hydrothermalis</name>
    <dbReference type="NCBI Taxonomy" id="213588"/>
    <lineage>
        <taxon>Bacteria</taxon>
        <taxon>Pseudomonadati</taxon>
        <taxon>Pseudomonadota</taxon>
        <taxon>Gammaproteobacteria</taxon>
        <taxon>Lysobacterales</taxon>
        <taxon>Lysobacteraceae</taxon>
        <taxon>Thermomonas</taxon>
    </lineage>
</organism>
<dbReference type="AlphaFoldDB" id="A0A1M4YJV3"/>
<comment type="function">
    <text evidence="6 9">Catalyzes cyclization of the linear tetrapyrrole, hydroxymethylbilane, to the macrocyclic uroporphyrinogen III.</text>
</comment>
<reference evidence="12" key="1">
    <citation type="submission" date="2016-11" db="EMBL/GenBank/DDBJ databases">
        <authorList>
            <person name="Varghese N."/>
            <person name="Submissions S."/>
        </authorList>
    </citation>
    <scope>NUCLEOTIDE SEQUENCE [LARGE SCALE GENOMIC DNA]</scope>
    <source>
        <strain evidence="12">DSM 14834</strain>
    </source>
</reference>
<evidence type="ECO:0000259" key="10">
    <source>
        <dbReference type="Pfam" id="PF02602"/>
    </source>
</evidence>
<protein>
    <recommendedName>
        <fullName evidence="7 9">Uroporphyrinogen-III synthase</fullName>
        <ecNumber evidence="3 9">4.2.1.75</ecNumber>
    </recommendedName>
</protein>
<dbReference type="GO" id="GO:0006780">
    <property type="term" value="P:uroporphyrinogen III biosynthetic process"/>
    <property type="evidence" value="ECO:0007669"/>
    <property type="project" value="UniProtKB-UniRule"/>
</dbReference>
<feature type="domain" description="Tetrapyrrole biosynthesis uroporphyrinogen III synthase" evidence="10">
    <location>
        <begin position="28"/>
        <end position="248"/>
    </location>
</feature>
<proteinExistence type="inferred from homology"/>
<accession>A0A1M4YJV3</accession>
<dbReference type="InterPro" id="IPR003754">
    <property type="entry name" value="4pyrrol_synth_uPrphyn_synth"/>
</dbReference>
<evidence type="ECO:0000256" key="9">
    <source>
        <dbReference type="RuleBase" id="RU366031"/>
    </source>
</evidence>
<dbReference type="OrthoDB" id="9787650at2"/>
<comment type="catalytic activity">
    <reaction evidence="8 9">
        <text>hydroxymethylbilane = uroporphyrinogen III + H2O</text>
        <dbReference type="Rhea" id="RHEA:18965"/>
        <dbReference type="ChEBI" id="CHEBI:15377"/>
        <dbReference type="ChEBI" id="CHEBI:57308"/>
        <dbReference type="ChEBI" id="CHEBI:57845"/>
        <dbReference type="EC" id="4.2.1.75"/>
    </reaction>
</comment>
<comment type="similarity">
    <text evidence="2 9">Belongs to the uroporphyrinogen-III synthase family.</text>
</comment>
<sequence length="257" mass="26456">MSVSRASLLPLHGWTVLSLRPRGQHAALRRAAARLGARVLAVSPVALVLPDDAATRAALTAALQADIVIATSPNAVRAAARLHPLAARPGQPWLAVGSSTRRALQRHGIAASAPTRMDSEGLLALPALAAVAGQRIGLITAPGGRDLLAPTLTARGAQVLRAEVYARVEVPIPTRQRQALAVALQTPQQVLLALTSGEALAALQTQLADPTLYAVGVVASSPRLEAQARAAGFTRIVTAAGPRPAQLLAAATQLADR</sequence>
<dbReference type="GO" id="GO:0006782">
    <property type="term" value="P:protoporphyrinogen IX biosynthetic process"/>
    <property type="evidence" value="ECO:0007669"/>
    <property type="project" value="UniProtKB-UniRule"/>
</dbReference>
<dbReference type="Proteomes" id="UP000242857">
    <property type="component" value="Unassembled WGS sequence"/>
</dbReference>
<evidence type="ECO:0000313" key="11">
    <source>
        <dbReference type="EMBL" id="SHF06135.1"/>
    </source>
</evidence>
<dbReference type="EC" id="4.2.1.75" evidence="3 9"/>
<evidence type="ECO:0000256" key="5">
    <source>
        <dbReference type="ARBA" id="ARBA00023244"/>
    </source>
</evidence>
<evidence type="ECO:0000256" key="6">
    <source>
        <dbReference type="ARBA" id="ARBA00037589"/>
    </source>
</evidence>
<dbReference type="STRING" id="213588.SAMN02745204_01705"/>
<dbReference type="GO" id="GO:0004852">
    <property type="term" value="F:uroporphyrinogen-III synthase activity"/>
    <property type="evidence" value="ECO:0007669"/>
    <property type="project" value="UniProtKB-UniRule"/>
</dbReference>
<dbReference type="EMBL" id="FQUK01000028">
    <property type="protein sequence ID" value="SHF06135.1"/>
    <property type="molecule type" value="Genomic_DNA"/>
</dbReference>
<dbReference type="PANTHER" id="PTHR38042">
    <property type="entry name" value="UROPORPHYRINOGEN-III SYNTHASE, CHLOROPLASTIC"/>
    <property type="match status" value="1"/>
</dbReference>
<evidence type="ECO:0000256" key="2">
    <source>
        <dbReference type="ARBA" id="ARBA00008133"/>
    </source>
</evidence>
<name>A0A1M4YJV3_9GAMM</name>
<comment type="pathway">
    <text evidence="1 9">Porphyrin-containing compound metabolism; protoporphyrin-IX biosynthesis; coproporphyrinogen-III from 5-aminolevulinate: step 3/4.</text>
</comment>
<evidence type="ECO:0000256" key="1">
    <source>
        <dbReference type="ARBA" id="ARBA00004772"/>
    </source>
</evidence>
<keyword evidence="12" id="KW-1185">Reference proteome</keyword>
<dbReference type="InterPro" id="IPR036108">
    <property type="entry name" value="4pyrrol_syn_uPrphyn_synt_sf"/>
</dbReference>
<dbReference type="RefSeq" id="WP_072756166.1">
    <property type="nucleotide sequence ID" value="NZ_FQUK01000028.1"/>
</dbReference>
<dbReference type="Gene3D" id="3.40.50.10090">
    <property type="match status" value="2"/>
</dbReference>
<evidence type="ECO:0000313" key="12">
    <source>
        <dbReference type="Proteomes" id="UP000242857"/>
    </source>
</evidence>
<evidence type="ECO:0000256" key="3">
    <source>
        <dbReference type="ARBA" id="ARBA00013109"/>
    </source>
</evidence>
<evidence type="ECO:0000256" key="7">
    <source>
        <dbReference type="ARBA" id="ARBA00040167"/>
    </source>
</evidence>
<keyword evidence="4 9" id="KW-0456">Lyase</keyword>
<dbReference type="Pfam" id="PF02602">
    <property type="entry name" value="HEM4"/>
    <property type="match status" value="1"/>
</dbReference>
<evidence type="ECO:0000256" key="8">
    <source>
        <dbReference type="ARBA" id="ARBA00048617"/>
    </source>
</evidence>
<dbReference type="PANTHER" id="PTHR38042:SF1">
    <property type="entry name" value="UROPORPHYRINOGEN-III SYNTHASE, CHLOROPLASTIC"/>
    <property type="match status" value="1"/>
</dbReference>
<keyword evidence="5 9" id="KW-0627">Porphyrin biosynthesis</keyword>
<dbReference type="SUPFAM" id="SSF69618">
    <property type="entry name" value="HemD-like"/>
    <property type="match status" value="1"/>
</dbReference>
<dbReference type="CDD" id="cd06578">
    <property type="entry name" value="HemD"/>
    <property type="match status" value="1"/>
</dbReference>
<gene>
    <name evidence="11" type="ORF">SAMN02745204_01705</name>
</gene>
<dbReference type="InterPro" id="IPR039793">
    <property type="entry name" value="UROS/Hem4"/>
</dbReference>